<evidence type="ECO:0000256" key="1">
    <source>
        <dbReference type="ARBA" id="ARBA00001933"/>
    </source>
</evidence>
<dbReference type="InterPro" id="IPR015421">
    <property type="entry name" value="PyrdxlP-dep_Trfase_major"/>
</dbReference>
<feature type="domain" description="Aminotransferase class I/classII large" evidence="3">
    <location>
        <begin position="109"/>
        <end position="313"/>
    </location>
</feature>
<name>A0A246K328_9SPHN</name>
<dbReference type="AlphaFoldDB" id="A0A246K328"/>
<dbReference type="Gene3D" id="3.90.1150.10">
    <property type="entry name" value="Aspartate Aminotransferase, domain 1"/>
    <property type="match status" value="1"/>
</dbReference>
<dbReference type="PANTHER" id="PTHR42885">
    <property type="entry name" value="HISTIDINOL-PHOSPHATE AMINOTRANSFERASE-RELATED"/>
    <property type="match status" value="1"/>
</dbReference>
<dbReference type="Gene3D" id="3.40.640.10">
    <property type="entry name" value="Type I PLP-dependent aspartate aminotransferase-like (Major domain)"/>
    <property type="match status" value="1"/>
</dbReference>
<dbReference type="InterPro" id="IPR015424">
    <property type="entry name" value="PyrdxlP-dep_Trfase"/>
</dbReference>
<sequence length="324" mass="34684">MTNPWMWHGGGVEAAKRHFGGADWLDLSTGMNPDPWPGADDIAIDWQRLPDTDALRRLEEVAARFFGVAPEHVCAVPGTEIGLRLTGSLIGGEARYMAPSYRTHGEMIADAAAIDRAGSEHHDGTLILANPNNPDGGVIEADVLHDILDRRTPESWLLIDEAFADPEPTISLAGLVSDTRNLVIFRSFGKFFGLAGVRLGFVLGPPSILDPLRRLLGAWPLSAAAVEIGTAAYQDEAWIAATRHRLPEQAAALDAILAGAGHQPIGECPLFRLIEVDDAQSLFERLAGAAILTRPFADKPQWLRIGLPSGDATAARLAAALAHG</sequence>
<dbReference type="InterPro" id="IPR015422">
    <property type="entry name" value="PyrdxlP-dep_Trfase_small"/>
</dbReference>
<dbReference type="InterPro" id="IPR004839">
    <property type="entry name" value="Aminotransferase_I/II_large"/>
</dbReference>
<proteinExistence type="predicted"/>
<dbReference type="CDD" id="cd00609">
    <property type="entry name" value="AAT_like"/>
    <property type="match status" value="1"/>
</dbReference>
<comment type="cofactor">
    <cofactor evidence="1">
        <name>pyridoxal 5'-phosphate</name>
        <dbReference type="ChEBI" id="CHEBI:597326"/>
    </cofactor>
</comment>
<reference evidence="4 5" key="1">
    <citation type="journal article" date="2002" name="Int. J. Syst. Evol. Microbiol.">
        <title>Sphingopyxis witflariensis sp. nov., isolated from activated sludge.</title>
        <authorList>
            <person name="Kampfer P."/>
            <person name="Witzenberger R."/>
            <person name="Denner E.B."/>
            <person name="Busse H.J."/>
            <person name="Neef A."/>
        </authorList>
    </citation>
    <scope>NUCLEOTIDE SEQUENCE [LARGE SCALE GENOMIC DNA]</scope>
    <source>
        <strain evidence="4 5">DSM 14551</strain>
    </source>
</reference>
<dbReference type="PANTHER" id="PTHR42885:SF1">
    <property type="entry name" value="THREONINE-PHOSPHATE DECARBOXYLASE"/>
    <property type="match status" value="1"/>
</dbReference>
<dbReference type="OrthoDB" id="9799304at2"/>
<dbReference type="Pfam" id="PF00155">
    <property type="entry name" value="Aminotran_1_2"/>
    <property type="match status" value="1"/>
</dbReference>
<dbReference type="Proteomes" id="UP000197097">
    <property type="component" value="Unassembled WGS sequence"/>
</dbReference>
<keyword evidence="2" id="KW-0663">Pyridoxal phosphate</keyword>
<dbReference type="GO" id="GO:0030170">
    <property type="term" value="F:pyridoxal phosphate binding"/>
    <property type="evidence" value="ECO:0007669"/>
    <property type="project" value="InterPro"/>
</dbReference>
<accession>A0A246K328</accession>
<dbReference type="SUPFAM" id="SSF53383">
    <property type="entry name" value="PLP-dependent transferases"/>
    <property type="match status" value="1"/>
</dbReference>
<gene>
    <name evidence="4" type="ORF">CDQ91_04250</name>
</gene>
<evidence type="ECO:0000313" key="4">
    <source>
        <dbReference type="EMBL" id="OWR00004.1"/>
    </source>
</evidence>
<comment type="caution">
    <text evidence="4">The sequence shown here is derived from an EMBL/GenBank/DDBJ whole genome shotgun (WGS) entry which is preliminary data.</text>
</comment>
<evidence type="ECO:0000313" key="5">
    <source>
        <dbReference type="Proteomes" id="UP000197097"/>
    </source>
</evidence>
<dbReference type="EMBL" id="NISJ01000002">
    <property type="protein sequence ID" value="OWR00004.1"/>
    <property type="molecule type" value="Genomic_DNA"/>
</dbReference>
<organism evidence="4 5">
    <name type="scientific">Sphingopyxis witflariensis</name>
    <dbReference type="NCBI Taxonomy" id="173675"/>
    <lineage>
        <taxon>Bacteria</taxon>
        <taxon>Pseudomonadati</taxon>
        <taxon>Pseudomonadota</taxon>
        <taxon>Alphaproteobacteria</taxon>
        <taxon>Sphingomonadales</taxon>
        <taxon>Sphingomonadaceae</taxon>
        <taxon>Sphingopyxis</taxon>
    </lineage>
</organism>
<protein>
    <submittedName>
        <fullName evidence="4">Threonine-phosphate decarboxylase</fullName>
    </submittedName>
</protein>
<dbReference type="RefSeq" id="WP_088471492.1">
    <property type="nucleotide sequence ID" value="NZ_NISJ01000002.1"/>
</dbReference>
<evidence type="ECO:0000259" key="3">
    <source>
        <dbReference type="Pfam" id="PF00155"/>
    </source>
</evidence>
<keyword evidence="5" id="KW-1185">Reference proteome</keyword>
<evidence type="ECO:0000256" key="2">
    <source>
        <dbReference type="ARBA" id="ARBA00022898"/>
    </source>
</evidence>